<name>A0A0F9KFS7_9ZZZZ</name>
<dbReference type="InterPro" id="IPR052915">
    <property type="entry name" value="RtcB-like"/>
</dbReference>
<dbReference type="PANTHER" id="PTHR43749:SF2">
    <property type="entry name" value="RNA-SPLICING LIGASE RTCB"/>
    <property type="match status" value="1"/>
</dbReference>
<keyword evidence="3" id="KW-0436">Ligase</keyword>
<comment type="cofactor">
    <cofactor evidence="1">
        <name>Mn(2+)</name>
        <dbReference type="ChEBI" id="CHEBI:29035"/>
    </cofactor>
</comment>
<dbReference type="GO" id="GO:0006281">
    <property type="term" value="P:DNA repair"/>
    <property type="evidence" value="ECO:0007669"/>
    <property type="project" value="TreeGrafter"/>
</dbReference>
<dbReference type="PANTHER" id="PTHR43749">
    <property type="entry name" value="RNA-SPLICING LIGASE RTCB"/>
    <property type="match status" value="1"/>
</dbReference>
<evidence type="ECO:0000313" key="9">
    <source>
        <dbReference type="EMBL" id="KKM14125.1"/>
    </source>
</evidence>
<dbReference type="InterPro" id="IPR001233">
    <property type="entry name" value="RtcB"/>
</dbReference>
<sequence length="387" mass="43280">MNVISSERIPIKMWLDDLDEQALQQAMNLANLPFAFKHIAIMPDSHPGYGMPIGSILATQGAIIPNAVGVDIGCGMCSVRTNLTDITKVNIKTIVNLIQKRIPVGFNWHKEPQKEFLHYLIGDNNLSIVSNKSIIERARCQLGTLGGGNHFIELQKGDDGYVWIMIHSGSRNLGHTVATHYNKLAVSLNQKWYSSTPTSHELAFLPVGTDEYKKYLKEMNYCIEFALANRELMMERVKESILDTIPGTEFPLFVNQPHNFAAWENHFGKNVIVHRKGACRARVGELGMIPGSQGSKSYIVTGTGKVESFKSCSHGAGRKLGRREAKRKLDLKEEIKKLDKIGVLHNMTKEKLDESPGAYKDIKTVMENQKDLVKIEVELTPLMVIKG</sequence>
<evidence type="ECO:0000256" key="6">
    <source>
        <dbReference type="ARBA" id="ARBA00023134"/>
    </source>
</evidence>
<dbReference type="GO" id="GO:0030145">
    <property type="term" value="F:manganese ion binding"/>
    <property type="evidence" value="ECO:0007669"/>
    <property type="project" value="TreeGrafter"/>
</dbReference>
<protein>
    <recommendedName>
        <fullName evidence="2">3'-phosphate/5'-hydroxy nucleic acid ligase</fullName>
        <ecNumber evidence="2">6.5.1.8</ecNumber>
    </recommendedName>
</protein>
<evidence type="ECO:0000256" key="8">
    <source>
        <dbReference type="ARBA" id="ARBA00047746"/>
    </source>
</evidence>
<dbReference type="AlphaFoldDB" id="A0A0F9KFS7"/>
<dbReference type="EC" id="6.5.1.8" evidence="2"/>
<evidence type="ECO:0000256" key="5">
    <source>
        <dbReference type="ARBA" id="ARBA00022741"/>
    </source>
</evidence>
<comment type="catalytic activity">
    <reaction evidence="8">
        <text>a 3'-end 3'-phospho-ribonucleotide-RNA + a 5'-end dephospho-ribonucleoside-RNA + GTP = a ribonucleotidyl-ribonucleotide-RNA + GMP + diphosphate</text>
        <dbReference type="Rhea" id="RHEA:68076"/>
        <dbReference type="Rhea" id="RHEA-COMP:10463"/>
        <dbReference type="Rhea" id="RHEA-COMP:13936"/>
        <dbReference type="Rhea" id="RHEA-COMP:17355"/>
        <dbReference type="ChEBI" id="CHEBI:33019"/>
        <dbReference type="ChEBI" id="CHEBI:37565"/>
        <dbReference type="ChEBI" id="CHEBI:58115"/>
        <dbReference type="ChEBI" id="CHEBI:83062"/>
        <dbReference type="ChEBI" id="CHEBI:138284"/>
        <dbReference type="ChEBI" id="CHEBI:173118"/>
        <dbReference type="EC" id="6.5.1.8"/>
    </reaction>
</comment>
<dbReference type="GO" id="GO:0005525">
    <property type="term" value="F:GTP binding"/>
    <property type="evidence" value="ECO:0007669"/>
    <property type="project" value="UniProtKB-KW"/>
</dbReference>
<organism evidence="9">
    <name type="scientific">marine sediment metagenome</name>
    <dbReference type="NCBI Taxonomy" id="412755"/>
    <lineage>
        <taxon>unclassified sequences</taxon>
        <taxon>metagenomes</taxon>
        <taxon>ecological metagenomes</taxon>
    </lineage>
</organism>
<dbReference type="GO" id="GO:0003909">
    <property type="term" value="F:DNA ligase activity"/>
    <property type="evidence" value="ECO:0007669"/>
    <property type="project" value="TreeGrafter"/>
</dbReference>
<evidence type="ECO:0000256" key="3">
    <source>
        <dbReference type="ARBA" id="ARBA00022598"/>
    </source>
</evidence>
<dbReference type="InterPro" id="IPR036025">
    <property type="entry name" value="RtcB-like_sf"/>
</dbReference>
<dbReference type="EMBL" id="LAZR01015223">
    <property type="protein sequence ID" value="KKM14125.1"/>
    <property type="molecule type" value="Genomic_DNA"/>
</dbReference>
<dbReference type="GO" id="GO:0006396">
    <property type="term" value="P:RNA processing"/>
    <property type="evidence" value="ECO:0007669"/>
    <property type="project" value="InterPro"/>
</dbReference>
<evidence type="ECO:0000256" key="4">
    <source>
        <dbReference type="ARBA" id="ARBA00022723"/>
    </source>
</evidence>
<evidence type="ECO:0000256" key="2">
    <source>
        <dbReference type="ARBA" id="ARBA00012726"/>
    </source>
</evidence>
<keyword evidence="5" id="KW-0547">Nucleotide-binding</keyword>
<evidence type="ECO:0000256" key="1">
    <source>
        <dbReference type="ARBA" id="ARBA00001936"/>
    </source>
</evidence>
<accession>A0A0F9KFS7</accession>
<dbReference type="GO" id="GO:0042245">
    <property type="term" value="P:RNA repair"/>
    <property type="evidence" value="ECO:0007669"/>
    <property type="project" value="TreeGrafter"/>
</dbReference>
<keyword evidence="4" id="KW-0479">Metal-binding</keyword>
<keyword evidence="7" id="KW-0464">Manganese</keyword>
<evidence type="ECO:0000256" key="7">
    <source>
        <dbReference type="ARBA" id="ARBA00023211"/>
    </source>
</evidence>
<dbReference type="Pfam" id="PF01139">
    <property type="entry name" value="RtcB"/>
    <property type="match status" value="2"/>
</dbReference>
<comment type="caution">
    <text evidence="9">The sequence shown here is derived from an EMBL/GenBank/DDBJ whole genome shotgun (WGS) entry which is preliminary data.</text>
</comment>
<dbReference type="SUPFAM" id="SSF103365">
    <property type="entry name" value="Hypothetical protein PH1602"/>
    <property type="match status" value="1"/>
</dbReference>
<keyword evidence="6" id="KW-0342">GTP-binding</keyword>
<gene>
    <name evidence="9" type="ORF">LCGC14_1709280</name>
</gene>
<reference evidence="9" key="1">
    <citation type="journal article" date="2015" name="Nature">
        <title>Complex archaea that bridge the gap between prokaryotes and eukaryotes.</title>
        <authorList>
            <person name="Spang A."/>
            <person name="Saw J.H."/>
            <person name="Jorgensen S.L."/>
            <person name="Zaremba-Niedzwiedzka K."/>
            <person name="Martijn J."/>
            <person name="Lind A.E."/>
            <person name="van Eijk R."/>
            <person name="Schleper C."/>
            <person name="Guy L."/>
            <person name="Ettema T.J."/>
        </authorList>
    </citation>
    <scope>NUCLEOTIDE SEQUENCE</scope>
</reference>
<dbReference type="GO" id="GO:0170057">
    <property type="term" value="F:RNA ligase (GTP) activity"/>
    <property type="evidence" value="ECO:0007669"/>
    <property type="project" value="UniProtKB-EC"/>
</dbReference>
<proteinExistence type="predicted"/>
<dbReference type="Gene3D" id="3.90.1860.10">
    <property type="entry name" value="tRNA-splicing ligase RtcB"/>
    <property type="match status" value="1"/>
</dbReference>